<dbReference type="Proteomes" id="UP000265520">
    <property type="component" value="Unassembled WGS sequence"/>
</dbReference>
<comment type="caution">
    <text evidence="2">The sequence shown here is derived from an EMBL/GenBank/DDBJ whole genome shotgun (WGS) entry which is preliminary data.</text>
</comment>
<sequence length="39" mass="3972">IDALIGGGLRVGQLTELVGPSSSGKTQHVCPIPIGDTHF</sequence>
<dbReference type="AlphaFoldDB" id="A0A392P175"/>
<accession>A0A392P175</accession>
<evidence type="ECO:0000313" key="2">
    <source>
        <dbReference type="EMBL" id="MCI05260.1"/>
    </source>
</evidence>
<reference evidence="2 3" key="1">
    <citation type="journal article" date="2018" name="Front. Plant Sci.">
        <title>Red Clover (Trifolium pratense) and Zigzag Clover (T. medium) - A Picture of Genomic Similarities and Differences.</title>
        <authorList>
            <person name="Dluhosova J."/>
            <person name="Istvanek J."/>
            <person name="Nedelnik J."/>
            <person name="Repkova J."/>
        </authorList>
    </citation>
    <scope>NUCLEOTIDE SEQUENCE [LARGE SCALE GENOMIC DNA]</scope>
    <source>
        <strain evidence="3">cv. 10/8</strain>
        <tissue evidence="2">Leaf</tissue>
    </source>
</reference>
<protein>
    <submittedName>
        <fullName evidence="2">DNA repair protein RAD51</fullName>
    </submittedName>
</protein>
<organism evidence="2 3">
    <name type="scientific">Trifolium medium</name>
    <dbReference type="NCBI Taxonomy" id="97028"/>
    <lineage>
        <taxon>Eukaryota</taxon>
        <taxon>Viridiplantae</taxon>
        <taxon>Streptophyta</taxon>
        <taxon>Embryophyta</taxon>
        <taxon>Tracheophyta</taxon>
        <taxon>Spermatophyta</taxon>
        <taxon>Magnoliopsida</taxon>
        <taxon>eudicotyledons</taxon>
        <taxon>Gunneridae</taxon>
        <taxon>Pentapetalae</taxon>
        <taxon>rosids</taxon>
        <taxon>fabids</taxon>
        <taxon>Fabales</taxon>
        <taxon>Fabaceae</taxon>
        <taxon>Papilionoideae</taxon>
        <taxon>50 kb inversion clade</taxon>
        <taxon>NPAAA clade</taxon>
        <taxon>Hologalegina</taxon>
        <taxon>IRL clade</taxon>
        <taxon>Trifolieae</taxon>
        <taxon>Trifolium</taxon>
    </lineage>
</organism>
<name>A0A392P175_9FABA</name>
<feature type="non-terminal residue" evidence="2">
    <location>
        <position position="1"/>
    </location>
</feature>
<feature type="region of interest" description="Disordered" evidence="1">
    <location>
        <begin position="20"/>
        <end position="39"/>
    </location>
</feature>
<evidence type="ECO:0000313" key="3">
    <source>
        <dbReference type="Proteomes" id="UP000265520"/>
    </source>
</evidence>
<dbReference type="EMBL" id="LXQA010058102">
    <property type="protein sequence ID" value="MCI05260.1"/>
    <property type="molecule type" value="Genomic_DNA"/>
</dbReference>
<keyword evidence="3" id="KW-1185">Reference proteome</keyword>
<dbReference type="InterPro" id="IPR027417">
    <property type="entry name" value="P-loop_NTPase"/>
</dbReference>
<dbReference type="Gene3D" id="3.40.50.300">
    <property type="entry name" value="P-loop containing nucleotide triphosphate hydrolases"/>
    <property type="match status" value="1"/>
</dbReference>
<dbReference type="SUPFAM" id="SSF52540">
    <property type="entry name" value="P-loop containing nucleoside triphosphate hydrolases"/>
    <property type="match status" value="1"/>
</dbReference>
<evidence type="ECO:0000256" key="1">
    <source>
        <dbReference type="SAM" id="MobiDB-lite"/>
    </source>
</evidence>
<proteinExistence type="predicted"/>